<dbReference type="EMBL" id="HBHX01072097">
    <property type="protein sequence ID" value="CAE0153195.1"/>
    <property type="molecule type" value="Transcribed_RNA"/>
</dbReference>
<evidence type="ECO:0000313" key="2">
    <source>
        <dbReference type="EMBL" id="CAE0153195.1"/>
    </source>
</evidence>
<evidence type="ECO:0000256" key="1">
    <source>
        <dbReference type="SAM" id="MobiDB-lite"/>
    </source>
</evidence>
<evidence type="ECO:0008006" key="3">
    <source>
        <dbReference type="Google" id="ProtNLM"/>
    </source>
</evidence>
<dbReference type="GO" id="GO:0003824">
    <property type="term" value="F:catalytic activity"/>
    <property type="evidence" value="ECO:0007669"/>
    <property type="project" value="InterPro"/>
</dbReference>
<gene>
    <name evidence="2" type="ORF">HERI1096_LOCUS39887</name>
</gene>
<name>A0A7S3C3J8_9EUKA</name>
<dbReference type="AlphaFoldDB" id="A0A7S3C3J8"/>
<reference evidence="2" key="1">
    <citation type="submission" date="2021-01" db="EMBL/GenBank/DDBJ databases">
        <authorList>
            <person name="Corre E."/>
            <person name="Pelletier E."/>
            <person name="Niang G."/>
            <person name="Scheremetjew M."/>
            <person name="Finn R."/>
            <person name="Kale V."/>
            <person name="Holt S."/>
            <person name="Cochrane G."/>
            <person name="Meng A."/>
            <person name="Brown T."/>
            <person name="Cohen L."/>
        </authorList>
    </citation>
    <scope>NUCLEOTIDE SEQUENCE</scope>
    <source>
        <strain evidence="2">CCMP281</strain>
    </source>
</reference>
<feature type="region of interest" description="Disordered" evidence="1">
    <location>
        <begin position="26"/>
        <end position="45"/>
    </location>
</feature>
<accession>A0A7S3C3J8</accession>
<proteinExistence type="predicted"/>
<dbReference type="SUPFAM" id="SSF53927">
    <property type="entry name" value="Cytidine deaminase-like"/>
    <property type="match status" value="1"/>
</dbReference>
<sequence>MVPAVGSSTTSHGAALSDAECAPCTHSEQDIGQGADASAAPGGTSSYREWQIEAPDKESELWDSLQIAVAQAATIHGRKYRYGALLIAGDDHVPMRSGSNKKPFMRDNIHAEMSVLKGCSRPAGKDMLIARLAPTAPVASADDEGAVGVRTLLAAGKPRQPKILNARPCENCEAKMVRKGIRRCYFTVNSTTLGVLEYNPEQ</sequence>
<dbReference type="InterPro" id="IPR016193">
    <property type="entry name" value="Cytidine_deaminase-like"/>
</dbReference>
<protein>
    <recommendedName>
        <fullName evidence="3">CMP/dCMP-type deaminase domain-containing protein</fullName>
    </recommendedName>
</protein>
<dbReference type="Gene3D" id="3.40.140.10">
    <property type="entry name" value="Cytidine Deaminase, domain 2"/>
    <property type="match status" value="1"/>
</dbReference>
<organism evidence="2">
    <name type="scientific">Haptolina ericina</name>
    <dbReference type="NCBI Taxonomy" id="156174"/>
    <lineage>
        <taxon>Eukaryota</taxon>
        <taxon>Haptista</taxon>
        <taxon>Haptophyta</taxon>
        <taxon>Prymnesiophyceae</taxon>
        <taxon>Prymnesiales</taxon>
        <taxon>Prymnesiaceae</taxon>
        <taxon>Haptolina</taxon>
    </lineage>
</organism>